<dbReference type="AlphaFoldDB" id="A0A3E2MQV5"/>
<evidence type="ECO:0000313" key="1">
    <source>
        <dbReference type="EMBL" id="RFZ35145.1"/>
    </source>
</evidence>
<proteinExistence type="predicted"/>
<accession>A0A3E2MQV5</accession>
<evidence type="ECO:0000313" key="2">
    <source>
        <dbReference type="Proteomes" id="UP000257451"/>
    </source>
</evidence>
<dbReference type="EMBL" id="PEDF01000176">
    <property type="protein sequence ID" value="RFZ35145.1"/>
    <property type="molecule type" value="Genomic_DNA"/>
</dbReference>
<dbReference type="RefSeq" id="WP_208023173.1">
    <property type="nucleotide sequence ID" value="NZ_PEDF01000176.1"/>
</dbReference>
<gene>
    <name evidence="1" type="ORF">DAVIS_04695</name>
</gene>
<organism evidence="1 2">
    <name type="scientific">Mycobacterium marinum</name>
    <dbReference type="NCBI Taxonomy" id="1781"/>
    <lineage>
        <taxon>Bacteria</taxon>
        <taxon>Bacillati</taxon>
        <taxon>Actinomycetota</taxon>
        <taxon>Actinomycetes</taxon>
        <taxon>Mycobacteriales</taxon>
        <taxon>Mycobacteriaceae</taxon>
        <taxon>Mycobacterium</taxon>
        <taxon>Mycobacterium ulcerans group</taxon>
    </lineage>
</organism>
<protein>
    <submittedName>
        <fullName evidence="1">Uncharacterized protein</fullName>
    </submittedName>
</protein>
<reference evidence="1 2" key="1">
    <citation type="journal article" date="2018" name="Sci. Rep.">
        <title>Extensive genomic diversity among Mycobacterium marinum strains revealed by whole genome sequencing.</title>
        <authorList>
            <person name="Das S."/>
            <person name="Pettersson B.M."/>
            <person name="Behra P.R."/>
            <person name="Mallick A."/>
            <person name="Cheramie M."/>
            <person name="Ramesh M."/>
            <person name="Shirreff L."/>
            <person name="DuCote T."/>
            <person name="Dasgupta S."/>
            <person name="Ennis D.G."/>
            <person name="Kirsebom L.A."/>
        </authorList>
    </citation>
    <scope>NUCLEOTIDE SEQUENCE [LARGE SCALE GENOMIC DNA]</scope>
    <source>
        <strain evidence="1 2">Davis1</strain>
    </source>
</reference>
<name>A0A3E2MQV5_MYCMR</name>
<comment type="caution">
    <text evidence="1">The sequence shown here is derived from an EMBL/GenBank/DDBJ whole genome shotgun (WGS) entry which is preliminary data.</text>
</comment>
<dbReference type="Proteomes" id="UP000257451">
    <property type="component" value="Unassembled WGS sequence"/>
</dbReference>
<sequence>MTQQPKLSVPPNPGRAEYLQQFQIAESMPGWKAFVDHQLDIAENGIPQYRAATFTAEVVDKLVAAQLDTIWVLTNMQNGMLQAAESLQGLFYRKKDDGRANTGQQESATAPMDEFLSMDFQQGKWSGR</sequence>